<sequence>MFVAPKPLRKPHPRSGHFRGGLQRGGGDVALCVLRGTGGSGVGSRMSGEPRTPVLGGKGGKERWVAPLRAPRSALRRAVSVLLTRNRNCSGATA</sequence>
<dbReference type="EMBL" id="JANPWB010000007">
    <property type="protein sequence ID" value="KAJ1168984.1"/>
    <property type="molecule type" value="Genomic_DNA"/>
</dbReference>
<keyword evidence="3" id="KW-1185">Reference proteome</keyword>
<protein>
    <submittedName>
        <fullName evidence="2">Uncharacterized protein</fullName>
    </submittedName>
</protein>
<accession>A0AAV7SYP0</accession>
<dbReference type="Proteomes" id="UP001066276">
    <property type="component" value="Chromosome 4_1"/>
</dbReference>
<comment type="caution">
    <text evidence="2">The sequence shown here is derived from an EMBL/GenBank/DDBJ whole genome shotgun (WGS) entry which is preliminary data.</text>
</comment>
<evidence type="ECO:0000313" key="3">
    <source>
        <dbReference type="Proteomes" id="UP001066276"/>
    </source>
</evidence>
<reference evidence="2" key="1">
    <citation type="journal article" date="2022" name="bioRxiv">
        <title>Sequencing and chromosome-scale assembly of the giantPleurodeles waltlgenome.</title>
        <authorList>
            <person name="Brown T."/>
            <person name="Elewa A."/>
            <person name="Iarovenko S."/>
            <person name="Subramanian E."/>
            <person name="Araus A.J."/>
            <person name="Petzold A."/>
            <person name="Susuki M."/>
            <person name="Suzuki K.-i.T."/>
            <person name="Hayashi T."/>
            <person name="Toyoda A."/>
            <person name="Oliveira C."/>
            <person name="Osipova E."/>
            <person name="Leigh N.D."/>
            <person name="Simon A."/>
            <person name="Yun M.H."/>
        </authorList>
    </citation>
    <scope>NUCLEOTIDE SEQUENCE</scope>
    <source>
        <strain evidence="2">20211129_DDA</strain>
        <tissue evidence="2">Liver</tissue>
    </source>
</reference>
<name>A0AAV7SYP0_PLEWA</name>
<feature type="compositionally biased region" description="Basic residues" evidence="1">
    <location>
        <begin position="7"/>
        <end position="17"/>
    </location>
</feature>
<dbReference type="AlphaFoldDB" id="A0AAV7SYP0"/>
<evidence type="ECO:0000256" key="1">
    <source>
        <dbReference type="SAM" id="MobiDB-lite"/>
    </source>
</evidence>
<organism evidence="2 3">
    <name type="scientific">Pleurodeles waltl</name>
    <name type="common">Iberian ribbed newt</name>
    <dbReference type="NCBI Taxonomy" id="8319"/>
    <lineage>
        <taxon>Eukaryota</taxon>
        <taxon>Metazoa</taxon>
        <taxon>Chordata</taxon>
        <taxon>Craniata</taxon>
        <taxon>Vertebrata</taxon>
        <taxon>Euteleostomi</taxon>
        <taxon>Amphibia</taxon>
        <taxon>Batrachia</taxon>
        <taxon>Caudata</taxon>
        <taxon>Salamandroidea</taxon>
        <taxon>Salamandridae</taxon>
        <taxon>Pleurodelinae</taxon>
        <taxon>Pleurodeles</taxon>
    </lineage>
</organism>
<gene>
    <name evidence="2" type="ORF">NDU88_000896</name>
</gene>
<feature type="region of interest" description="Disordered" evidence="1">
    <location>
        <begin position="1"/>
        <end position="26"/>
    </location>
</feature>
<feature type="region of interest" description="Disordered" evidence="1">
    <location>
        <begin position="38"/>
        <end position="60"/>
    </location>
</feature>
<evidence type="ECO:0000313" key="2">
    <source>
        <dbReference type="EMBL" id="KAJ1168984.1"/>
    </source>
</evidence>
<proteinExistence type="predicted"/>